<evidence type="ECO:0000313" key="3">
    <source>
        <dbReference type="Proteomes" id="UP000302163"/>
    </source>
</evidence>
<dbReference type="KEGG" id="izh:FEM41_10510"/>
<evidence type="ECO:0000256" key="1">
    <source>
        <dbReference type="SAM" id="Phobius"/>
    </source>
</evidence>
<keyword evidence="1" id="KW-0812">Transmembrane</keyword>
<dbReference type="Proteomes" id="UP000302163">
    <property type="component" value="Chromosome"/>
</dbReference>
<proteinExistence type="predicted"/>
<dbReference type="AlphaFoldDB" id="A0A4P8YH98"/>
<organism evidence="2 3">
    <name type="scientific">Jejubacter calystegiae</name>
    <dbReference type="NCBI Taxonomy" id="2579935"/>
    <lineage>
        <taxon>Bacteria</taxon>
        <taxon>Pseudomonadati</taxon>
        <taxon>Pseudomonadota</taxon>
        <taxon>Gammaproteobacteria</taxon>
        <taxon>Enterobacterales</taxon>
        <taxon>Enterobacteriaceae</taxon>
        <taxon>Jejubacter</taxon>
    </lineage>
</organism>
<gene>
    <name evidence="2" type="ORF">FEM41_10510</name>
</gene>
<protein>
    <recommendedName>
        <fullName evidence="4">DUF805 domain-containing protein</fullName>
    </recommendedName>
</protein>
<sequence length="102" mass="12197">MNLFNTIKRSFMLSLNYSEQDSKWDYFVLLVFQILWFAIYFFWLSGDSFSFLLLIFFILPIVSASLRCLNYLNRTKAIGLLWLISPYLMVILPLLLTKKHQE</sequence>
<reference evidence="2 3" key="1">
    <citation type="submission" date="2019-05" db="EMBL/GenBank/DDBJ databases">
        <title>Complete genome sequence of Izhakiella calystegiae KSNA2, an endophyte isolated from beach morning glory (Calystegia soldanella).</title>
        <authorList>
            <person name="Jiang L."/>
            <person name="Jeong J.C."/>
            <person name="Kim C.Y."/>
            <person name="Kim D.H."/>
            <person name="Kim S.W."/>
            <person name="Lee j."/>
        </authorList>
    </citation>
    <scope>NUCLEOTIDE SEQUENCE [LARGE SCALE GENOMIC DNA]</scope>
    <source>
        <strain evidence="2 3">KSNA2</strain>
    </source>
</reference>
<name>A0A4P8YH98_9ENTR</name>
<evidence type="ECO:0000313" key="2">
    <source>
        <dbReference type="EMBL" id="QCT20049.1"/>
    </source>
</evidence>
<feature type="transmembrane region" description="Helical" evidence="1">
    <location>
        <begin position="49"/>
        <end position="66"/>
    </location>
</feature>
<evidence type="ECO:0008006" key="4">
    <source>
        <dbReference type="Google" id="ProtNLM"/>
    </source>
</evidence>
<accession>A0A4P8YH98</accession>
<feature type="transmembrane region" description="Helical" evidence="1">
    <location>
        <begin position="78"/>
        <end position="96"/>
    </location>
</feature>
<keyword evidence="3" id="KW-1185">Reference proteome</keyword>
<dbReference type="OrthoDB" id="6609001at2"/>
<dbReference type="EMBL" id="CP040428">
    <property type="protein sequence ID" value="QCT20049.1"/>
    <property type="molecule type" value="Genomic_DNA"/>
</dbReference>
<keyword evidence="1" id="KW-0472">Membrane</keyword>
<feature type="transmembrane region" description="Helical" evidence="1">
    <location>
        <begin position="24"/>
        <end position="43"/>
    </location>
</feature>
<keyword evidence="1" id="KW-1133">Transmembrane helix</keyword>